<evidence type="ECO:0000256" key="1">
    <source>
        <dbReference type="SAM" id="MobiDB-lite"/>
    </source>
</evidence>
<name>A0A811ZB86_NYCPR</name>
<feature type="compositionally biased region" description="Low complexity" evidence="1">
    <location>
        <begin position="1"/>
        <end position="11"/>
    </location>
</feature>
<sequence length="428" mass="46774">MARAPRGAGVPRRGRASGPRGGRGPPRAAAPERSLRRGHPERLRPEAVARRRGGRRGSPVLQLRVWDSRDTPPPAPPRRLRPRGGVHSRSREGATEPQTFADSRGRRRPQPDSSRGAHLSCGRAFVPEVPARAPDLLKEKHVGRGRGPHEAPGAPAHTRGPDLWRENEAASPRAWRPAKPLCWRHLQSPPRTGCLSPKPPHPEDSPPSRRLRRRSPLRSIGCTAAPEGQTPFGLGKRAPRVILESLGRWRPEVGRRPPRRTYPVAGVRAAVPSRAQAWEAEEPLEEKGSQKLNLPRPKAQRPARGAARTQAPPTKAVGAQPGKEASSIENLRGATLRALGCTFSSLCFYPPNPISPSNLNGRVRENAQFEGGENKVARVNQLVGVAKRFLAAKNQTVSLINKLFFLICTFTSEWEGGFAKKATTTVKV</sequence>
<feature type="compositionally biased region" description="Basic and acidic residues" evidence="1">
    <location>
        <begin position="33"/>
        <end position="49"/>
    </location>
</feature>
<gene>
    <name evidence="2" type="ORF">NYPRO_LOCUS18792</name>
</gene>
<feature type="compositionally biased region" description="Basic residues" evidence="1">
    <location>
        <begin position="78"/>
        <end position="88"/>
    </location>
</feature>
<evidence type="ECO:0000313" key="3">
    <source>
        <dbReference type="Proteomes" id="UP000645828"/>
    </source>
</evidence>
<dbReference type="EMBL" id="CAJHUB010000761">
    <property type="protein sequence ID" value="CAD7685999.1"/>
    <property type="molecule type" value="Genomic_DNA"/>
</dbReference>
<feature type="compositionally biased region" description="Basic and acidic residues" evidence="1">
    <location>
        <begin position="159"/>
        <end position="168"/>
    </location>
</feature>
<proteinExistence type="predicted"/>
<evidence type="ECO:0000313" key="2">
    <source>
        <dbReference type="EMBL" id="CAD7685999.1"/>
    </source>
</evidence>
<feature type="region of interest" description="Disordered" evidence="1">
    <location>
        <begin position="188"/>
        <end position="234"/>
    </location>
</feature>
<dbReference type="Proteomes" id="UP000645828">
    <property type="component" value="Unassembled WGS sequence"/>
</dbReference>
<feature type="region of interest" description="Disordered" evidence="1">
    <location>
        <begin position="1"/>
        <end position="172"/>
    </location>
</feature>
<accession>A0A811ZB86</accession>
<dbReference type="AlphaFoldDB" id="A0A811ZB86"/>
<comment type="caution">
    <text evidence="2">The sequence shown here is derived from an EMBL/GenBank/DDBJ whole genome shotgun (WGS) entry which is preliminary data.</text>
</comment>
<feature type="region of interest" description="Disordered" evidence="1">
    <location>
        <begin position="276"/>
        <end position="326"/>
    </location>
</feature>
<protein>
    <submittedName>
        <fullName evidence="2">(raccoon dog) hypothetical protein</fullName>
    </submittedName>
</protein>
<reference evidence="2" key="1">
    <citation type="submission" date="2020-12" db="EMBL/GenBank/DDBJ databases">
        <authorList>
            <consortium name="Molecular Ecology Group"/>
        </authorList>
    </citation>
    <scope>NUCLEOTIDE SEQUENCE</scope>
    <source>
        <strain evidence="2">TBG_1078</strain>
    </source>
</reference>
<keyword evidence="3" id="KW-1185">Reference proteome</keyword>
<organism evidence="2 3">
    <name type="scientific">Nyctereutes procyonoides</name>
    <name type="common">Raccoon dog</name>
    <name type="synonym">Canis procyonoides</name>
    <dbReference type="NCBI Taxonomy" id="34880"/>
    <lineage>
        <taxon>Eukaryota</taxon>
        <taxon>Metazoa</taxon>
        <taxon>Chordata</taxon>
        <taxon>Craniata</taxon>
        <taxon>Vertebrata</taxon>
        <taxon>Euteleostomi</taxon>
        <taxon>Mammalia</taxon>
        <taxon>Eutheria</taxon>
        <taxon>Laurasiatheria</taxon>
        <taxon>Carnivora</taxon>
        <taxon>Caniformia</taxon>
        <taxon>Canidae</taxon>
        <taxon>Nyctereutes</taxon>
    </lineage>
</organism>